<dbReference type="PANTHER" id="PTHR31793">
    <property type="entry name" value="4-HYDROXYBENZOYL-COA THIOESTERASE FAMILY MEMBER"/>
    <property type="match status" value="1"/>
</dbReference>
<dbReference type="InterPro" id="IPR029069">
    <property type="entry name" value="HotDog_dom_sf"/>
</dbReference>
<dbReference type="NCBIfam" id="TIGR00051">
    <property type="entry name" value="YbgC/FadM family acyl-CoA thioesterase"/>
    <property type="match status" value="1"/>
</dbReference>
<dbReference type="Pfam" id="PF03061">
    <property type="entry name" value="4HBT"/>
    <property type="match status" value="1"/>
</dbReference>
<dbReference type="PANTHER" id="PTHR31793:SF37">
    <property type="entry name" value="ACYL-COA THIOESTER HYDROLASE YBGC"/>
    <property type="match status" value="1"/>
</dbReference>
<protein>
    <submittedName>
        <fullName evidence="4">Tol-pal system-associated acyl-CoA thioesterase</fullName>
    </submittedName>
</protein>
<dbReference type="InterPro" id="IPR014166">
    <property type="entry name" value="Tol-Pal_acyl-CoA_thioesterase"/>
</dbReference>
<evidence type="ECO:0000256" key="2">
    <source>
        <dbReference type="ARBA" id="ARBA00022801"/>
    </source>
</evidence>
<accession>A0A2A4Z568</accession>
<organism evidence="4">
    <name type="scientific">OCS116 cluster bacterium</name>
    <dbReference type="NCBI Taxonomy" id="2030921"/>
    <lineage>
        <taxon>Bacteria</taxon>
        <taxon>Pseudomonadati</taxon>
        <taxon>Pseudomonadota</taxon>
        <taxon>Alphaproteobacteria</taxon>
        <taxon>OCS116 cluster</taxon>
    </lineage>
</organism>
<dbReference type="SUPFAM" id="SSF54637">
    <property type="entry name" value="Thioesterase/thiol ester dehydrase-isomerase"/>
    <property type="match status" value="1"/>
</dbReference>
<comment type="similarity">
    <text evidence="1">Belongs to the 4-hydroxybenzoyl-CoA thioesterase family.</text>
</comment>
<dbReference type="InterPro" id="IPR050563">
    <property type="entry name" value="4-hydroxybenzoyl-CoA_TE"/>
</dbReference>
<feature type="domain" description="Thioesterase" evidence="3">
    <location>
        <begin position="28"/>
        <end position="111"/>
    </location>
</feature>
<dbReference type="FunFam" id="3.10.129.10:FF:000004">
    <property type="entry name" value="Tol-pal system-associated acyl-CoA thioesterase"/>
    <property type="match status" value="1"/>
</dbReference>
<keyword evidence="2" id="KW-0378">Hydrolase</keyword>
<name>A0A2A4Z568_9PROT</name>
<evidence type="ECO:0000259" key="3">
    <source>
        <dbReference type="Pfam" id="PF03061"/>
    </source>
</evidence>
<gene>
    <name evidence="4" type="primary">ybgC</name>
    <name evidence="4" type="ORF">COB13_06060</name>
</gene>
<dbReference type="EMBL" id="NVUS01000005">
    <property type="protein sequence ID" value="PCJ02153.1"/>
    <property type="molecule type" value="Genomic_DNA"/>
</dbReference>
<dbReference type="Gene3D" id="3.10.129.10">
    <property type="entry name" value="Hotdog Thioesterase"/>
    <property type="match status" value="1"/>
</dbReference>
<sequence length="143" mass="16419">MTDLSGKMQGVTHKLPIRIYYEDTDFSGRVYHANYLKFCERGRTDFLRLLEIHQDVLAQLDVPLFFVVRHMDIDFLAPAKMDDVIEVQTKLQTLKGVRFVLEQHIYCQDILLFKAVVTCAIVNEAGKPTRIDADTKAKFAALV</sequence>
<dbReference type="NCBIfam" id="TIGR02799">
    <property type="entry name" value="thio_ybgC"/>
    <property type="match status" value="1"/>
</dbReference>
<proteinExistence type="inferred from homology"/>
<dbReference type="PIRSF" id="PIRSF003230">
    <property type="entry name" value="YbgC"/>
    <property type="match status" value="1"/>
</dbReference>
<evidence type="ECO:0000256" key="1">
    <source>
        <dbReference type="ARBA" id="ARBA00005953"/>
    </source>
</evidence>
<dbReference type="GO" id="GO:0047617">
    <property type="term" value="F:fatty acyl-CoA hydrolase activity"/>
    <property type="evidence" value="ECO:0007669"/>
    <property type="project" value="TreeGrafter"/>
</dbReference>
<dbReference type="InterPro" id="IPR006684">
    <property type="entry name" value="YbgC/YbaW"/>
</dbReference>
<dbReference type="InterPro" id="IPR006683">
    <property type="entry name" value="Thioestr_dom"/>
</dbReference>
<dbReference type="CDD" id="cd00586">
    <property type="entry name" value="4HBT"/>
    <property type="match status" value="1"/>
</dbReference>
<reference evidence="4" key="2">
    <citation type="journal article" date="2018" name="ISME J.">
        <title>A dynamic microbial community with high functional redundancy inhabits the cold, oxic subseafloor aquifer.</title>
        <authorList>
            <person name="Tully B.J."/>
            <person name="Wheat C.G."/>
            <person name="Glazer B.T."/>
            <person name="Huber J.A."/>
        </authorList>
    </citation>
    <scope>NUCLEOTIDE SEQUENCE</scope>
    <source>
        <strain evidence="4">NORP83</strain>
    </source>
</reference>
<dbReference type="AlphaFoldDB" id="A0A2A4Z568"/>
<comment type="caution">
    <text evidence="4">The sequence shown here is derived from an EMBL/GenBank/DDBJ whole genome shotgun (WGS) entry which is preliminary data.</text>
</comment>
<evidence type="ECO:0000313" key="4">
    <source>
        <dbReference type="EMBL" id="PCJ02153.1"/>
    </source>
</evidence>
<reference key="1">
    <citation type="submission" date="2017-08" db="EMBL/GenBank/DDBJ databases">
        <title>A dynamic microbial community with high functional redundancy inhabits the cold, oxic subseafloor aquifer.</title>
        <authorList>
            <person name="Tully B.J."/>
            <person name="Wheat C.G."/>
            <person name="Glazer B.T."/>
            <person name="Huber J.A."/>
        </authorList>
    </citation>
    <scope>NUCLEOTIDE SEQUENCE [LARGE SCALE GENOMIC DNA]</scope>
</reference>